<protein>
    <recommendedName>
        <fullName evidence="1">Phosphoenolpyruvate carboxykinase GTP-utilising N-terminal domain-containing protein</fullName>
    </recommendedName>
</protein>
<dbReference type="GO" id="GO:0046327">
    <property type="term" value="P:glycerol biosynthetic process from pyruvate"/>
    <property type="evidence" value="ECO:0007669"/>
    <property type="project" value="TreeGrafter"/>
</dbReference>
<sequence>MGPIGGRYSINAVQLTDSPYVVLNMRILTRVSSSVWDSIGQADFVKCIHSIGRPRPVTTSPKCGVS</sequence>
<dbReference type="Gene3D" id="3.40.449.10">
    <property type="entry name" value="Phosphoenolpyruvate Carboxykinase, domain 1"/>
    <property type="match status" value="1"/>
</dbReference>
<accession>A0A2G9TB62</accession>
<dbReference type="PANTHER" id="PTHR11561">
    <property type="entry name" value="PHOSPHOENOLPYRUVATE CARBOXYKINASE"/>
    <property type="match status" value="1"/>
</dbReference>
<reference evidence="2 3" key="1">
    <citation type="submission" date="2015-09" db="EMBL/GenBank/DDBJ databases">
        <title>Draft genome of the parasitic nematode Teladorsagia circumcincta isolate WARC Sus (inbred).</title>
        <authorList>
            <person name="Mitreva M."/>
        </authorList>
    </citation>
    <scope>NUCLEOTIDE SEQUENCE [LARGE SCALE GENOMIC DNA]</scope>
    <source>
        <strain evidence="2 3">S</strain>
    </source>
</reference>
<dbReference type="GO" id="GO:0006094">
    <property type="term" value="P:gluconeogenesis"/>
    <property type="evidence" value="ECO:0007669"/>
    <property type="project" value="InterPro"/>
</dbReference>
<dbReference type="GO" id="GO:0006107">
    <property type="term" value="P:oxaloacetate metabolic process"/>
    <property type="evidence" value="ECO:0007669"/>
    <property type="project" value="TreeGrafter"/>
</dbReference>
<dbReference type="GO" id="GO:0071333">
    <property type="term" value="P:cellular response to glucose stimulus"/>
    <property type="evidence" value="ECO:0007669"/>
    <property type="project" value="TreeGrafter"/>
</dbReference>
<dbReference type="GO" id="GO:0005525">
    <property type="term" value="F:GTP binding"/>
    <property type="evidence" value="ECO:0007669"/>
    <property type="project" value="InterPro"/>
</dbReference>
<dbReference type="InterPro" id="IPR008210">
    <property type="entry name" value="PEP_carboxykinase_N"/>
</dbReference>
<evidence type="ECO:0000259" key="1">
    <source>
        <dbReference type="Pfam" id="PF17297"/>
    </source>
</evidence>
<dbReference type="GO" id="GO:0019543">
    <property type="term" value="P:propionate catabolic process"/>
    <property type="evidence" value="ECO:0007669"/>
    <property type="project" value="TreeGrafter"/>
</dbReference>
<proteinExistence type="predicted"/>
<feature type="domain" description="Phosphoenolpyruvate carboxykinase GTP-utilising N-terminal" evidence="1">
    <location>
        <begin position="1"/>
        <end position="59"/>
    </location>
</feature>
<evidence type="ECO:0000313" key="3">
    <source>
        <dbReference type="Proteomes" id="UP000230423"/>
    </source>
</evidence>
<gene>
    <name evidence="2" type="ORF">TELCIR_23421</name>
</gene>
<dbReference type="Pfam" id="PF17297">
    <property type="entry name" value="PEPCK_N"/>
    <property type="match status" value="1"/>
</dbReference>
<organism evidence="2 3">
    <name type="scientific">Teladorsagia circumcincta</name>
    <name type="common">Brown stomach worm</name>
    <name type="synonym">Ostertagia circumcincta</name>
    <dbReference type="NCBI Taxonomy" id="45464"/>
    <lineage>
        <taxon>Eukaryota</taxon>
        <taxon>Metazoa</taxon>
        <taxon>Ecdysozoa</taxon>
        <taxon>Nematoda</taxon>
        <taxon>Chromadorea</taxon>
        <taxon>Rhabditida</taxon>
        <taxon>Rhabditina</taxon>
        <taxon>Rhabditomorpha</taxon>
        <taxon>Strongyloidea</taxon>
        <taxon>Trichostrongylidae</taxon>
        <taxon>Teladorsagia</taxon>
    </lineage>
</organism>
<dbReference type="GO" id="GO:0042594">
    <property type="term" value="P:response to starvation"/>
    <property type="evidence" value="ECO:0007669"/>
    <property type="project" value="TreeGrafter"/>
</dbReference>
<dbReference type="GO" id="GO:0004613">
    <property type="term" value="F:phosphoenolpyruvate carboxykinase (GTP) activity"/>
    <property type="evidence" value="ECO:0007669"/>
    <property type="project" value="TreeGrafter"/>
</dbReference>
<dbReference type="InterPro" id="IPR035078">
    <property type="entry name" value="PEP_carboxykinase_GTP_N"/>
</dbReference>
<name>A0A2G9TB62_TELCI</name>
<keyword evidence="3" id="KW-1185">Reference proteome</keyword>
<dbReference type="GO" id="GO:0030145">
    <property type="term" value="F:manganese ion binding"/>
    <property type="evidence" value="ECO:0007669"/>
    <property type="project" value="TreeGrafter"/>
</dbReference>
<dbReference type="OrthoDB" id="5841594at2759"/>
<dbReference type="GO" id="GO:0033993">
    <property type="term" value="P:response to lipid"/>
    <property type="evidence" value="ECO:0007669"/>
    <property type="project" value="TreeGrafter"/>
</dbReference>
<dbReference type="EMBL" id="KZ388095">
    <property type="protein sequence ID" value="PIO55193.1"/>
    <property type="molecule type" value="Genomic_DNA"/>
</dbReference>
<dbReference type="InterPro" id="IPR008209">
    <property type="entry name" value="PEP_carboxykinase_GTP"/>
</dbReference>
<dbReference type="GO" id="GO:0005829">
    <property type="term" value="C:cytosol"/>
    <property type="evidence" value="ECO:0007669"/>
    <property type="project" value="TreeGrafter"/>
</dbReference>
<dbReference type="Proteomes" id="UP000230423">
    <property type="component" value="Unassembled WGS sequence"/>
</dbReference>
<evidence type="ECO:0000313" key="2">
    <source>
        <dbReference type="EMBL" id="PIO55193.1"/>
    </source>
</evidence>
<dbReference type="AlphaFoldDB" id="A0A2G9TB62"/>
<dbReference type="PANTHER" id="PTHR11561:SF16">
    <property type="entry name" value="PHOSPHOENOLPYRUVATE CARBOXYKINASE (GTP)"/>
    <property type="match status" value="1"/>
</dbReference>
<dbReference type="SUPFAM" id="SSF68923">
    <property type="entry name" value="PEP carboxykinase N-terminal domain"/>
    <property type="match status" value="1"/>
</dbReference>